<feature type="domain" description="Enoyl reductase (ER)" evidence="3">
    <location>
        <begin position="10"/>
        <end position="313"/>
    </location>
</feature>
<reference evidence="4 5" key="1">
    <citation type="submission" date="2024-08" db="EMBL/GenBank/DDBJ databases">
        <title>Genome mining of Saccharopolyspora cebuensis PGLac3 from Nigerian medicinal plant.</title>
        <authorList>
            <person name="Ezeobiora C.E."/>
            <person name="Igbokwe N.H."/>
            <person name="Amin D.H."/>
            <person name="Mendie U.E."/>
        </authorList>
    </citation>
    <scope>NUCLEOTIDE SEQUENCE [LARGE SCALE GENOMIC DNA]</scope>
    <source>
        <strain evidence="4 5">PGLac3</strain>
    </source>
</reference>
<keyword evidence="5" id="KW-1185">Reference proteome</keyword>
<comment type="caution">
    <text evidence="4">The sequence shown here is derived from an EMBL/GenBank/DDBJ whole genome shotgun (WGS) entry which is preliminary data.</text>
</comment>
<dbReference type="EMBL" id="JBGEHV010000063">
    <property type="protein sequence ID" value="MEY8042696.1"/>
    <property type="molecule type" value="Genomic_DNA"/>
</dbReference>
<dbReference type="Proteomes" id="UP001564626">
    <property type="component" value="Unassembled WGS sequence"/>
</dbReference>
<evidence type="ECO:0000259" key="3">
    <source>
        <dbReference type="SMART" id="SM00829"/>
    </source>
</evidence>
<dbReference type="Pfam" id="PF13602">
    <property type="entry name" value="ADH_zinc_N_2"/>
    <property type="match status" value="1"/>
</dbReference>
<dbReference type="InterPro" id="IPR032710">
    <property type="entry name" value="NTF2-like_dom_sf"/>
</dbReference>
<organism evidence="4 5">
    <name type="scientific">Saccharopolyspora cebuensis</name>
    <dbReference type="NCBI Taxonomy" id="418759"/>
    <lineage>
        <taxon>Bacteria</taxon>
        <taxon>Bacillati</taxon>
        <taxon>Actinomycetota</taxon>
        <taxon>Actinomycetes</taxon>
        <taxon>Pseudonocardiales</taxon>
        <taxon>Pseudonocardiaceae</taxon>
        <taxon>Saccharopolyspora</taxon>
    </lineage>
</organism>
<dbReference type="InterPro" id="IPR037401">
    <property type="entry name" value="SnoaL-like"/>
</dbReference>
<dbReference type="Pfam" id="PF08240">
    <property type="entry name" value="ADH_N"/>
    <property type="match status" value="1"/>
</dbReference>
<dbReference type="InterPro" id="IPR020843">
    <property type="entry name" value="ER"/>
</dbReference>
<dbReference type="SMART" id="SM00829">
    <property type="entry name" value="PKS_ER"/>
    <property type="match status" value="1"/>
</dbReference>
<dbReference type="SUPFAM" id="SSF50129">
    <property type="entry name" value="GroES-like"/>
    <property type="match status" value="1"/>
</dbReference>
<keyword evidence="1" id="KW-0521">NADP</keyword>
<accession>A0ABV4CNN1</accession>
<dbReference type="InterPro" id="IPR011032">
    <property type="entry name" value="GroES-like_sf"/>
</dbReference>
<keyword evidence="2" id="KW-0560">Oxidoreductase</keyword>
<name>A0ABV4CNN1_9PSEU</name>
<dbReference type="PANTHER" id="PTHR48106">
    <property type="entry name" value="QUINONE OXIDOREDUCTASE PIG3-RELATED"/>
    <property type="match status" value="1"/>
</dbReference>
<dbReference type="SUPFAM" id="SSF54427">
    <property type="entry name" value="NTF2-like"/>
    <property type="match status" value="1"/>
</dbReference>
<evidence type="ECO:0000313" key="5">
    <source>
        <dbReference type="Proteomes" id="UP001564626"/>
    </source>
</evidence>
<dbReference type="Gene3D" id="3.90.180.10">
    <property type="entry name" value="Medium-chain alcohol dehydrogenases, catalytic domain"/>
    <property type="match status" value="1"/>
</dbReference>
<dbReference type="Pfam" id="PF13474">
    <property type="entry name" value="SnoaL_3"/>
    <property type="match status" value="1"/>
</dbReference>
<dbReference type="Gene3D" id="3.10.450.50">
    <property type="match status" value="1"/>
</dbReference>
<sequence>MRAIQAQEFGGPEVLKPVELAPPEPAAGTAVVAVHAADVLGLDVAIRRGAAAELFGVVPPYVPGDGVAGTVVAAGDGVDRRWIGRRVVSTTGARGACAERVAVPAEDLVAVPDGLDLTAAAALVHDGRTALALIEAAAVRPGERVLVVPAGSGLGLVLVQLARLAGGTVIAAARGAEQLAAATAAGATRVVDAASSDWTDQLGGPVDVVLDGVGGATGRAAFEAVASGGRHLGYSGEPGPDPDEARRRGVTPFGTEVVHLGSSGATRGLTERVLDEAAAGRIRPVIGPVFPLEGAAEAHAAFERGGLVGRALIAVEATAGLIGLVERFGQGFAAADAELLTGLWAADEDDLVHVAGERAHPLRTRAEIARYYREALGPVSSVDTAEVTDLSVEAAGDRGRAFFRFRFAGREAPGDERFDVDVRITAIARRRDDRWGLVHYHESSPGPV</sequence>
<gene>
    <name evidence="4" type="ORF">AB8O55_25090</name>
</gene>
<evidence type="ECO:0000256" key="2">
    <source>
        <dbReference type="ARBA" id="ARBA00023002"/>
    </source>
</evidence>
<dbReference type="RefSeq" id="WP_345357300.1">
    <property type="nucleotide sequence ID" value="NZ_BAABII010000003.1"/>
</dbReference>
<dbReference type="InterPro" id="IPR013154">
    <property type="entry name" value="ADH-like_N"/>
</dbReference>
<dbReference type="SUPFAM" id="SSF51735">
    <property type="entry name" value="NAD(P)-binding Rossmann-fold domains"/>
    <property type="match status" value="1"/>
</dbReference>
<evidence type="ECO:0000313" key="4">
    <source>
        <dbReference type="EMBL" id="MEY8042696.1"/>
    </source>
</evidence>
<proteinExistence type="predicted"/>
<protein>
    <submittedName>
        <fullName evidence="4">Zinc-binding dehydrogenase</fullName>
    </submittedName>
</protein>
<evidence type="ECO:0000256" key="1">
    <source>
        <dbReference type="ARBA" id="ARBA00022857"/>
    </source>
</evidence>
<dbReference type="InterPro" id="IPR036291">
    <property type="entry name" value="NAD(P)-bd_dom_sf"/>
</dbReference>
<dbReference type="Gene3D" id="3.40.50.720">
    <property type="entry name" value="NAD(P)-binding Rossmann-like Domain"/>
    <property type="match status" value="1"/>
</dbReference>